<dbReference type="InterPro" id="IPR052042">
    <property type="entry name" value="Tail_sheath_structural"/>
</dbReference>
<dbReference type="InterPro" id="IPR020287">
    <property type="entry name" value="Tail_sheath_C"/>
</dbReference>
<dbReference type="InterPro" id="IPR035089">
    <property type="entry name" value="Phage_sheath_subtilisin"/>
</dbReference>
<feature type="domain" description="Tail sheath protein C-terminal" evidence="3">
    <location>
        <begin position="279"/>
        <end position="372"/>
    </location>
</feature>
<dbReference type="RefSeq" id="WP_044526355.1">
    <property type="nucleotide sequence ID" value="NZ_CP009440.1"/>
</dbReference>
<dbReference type="EMBL" id="CP009440">
    <property type="protein sequence ID" value="AJI53891.1"/>
    <property type="molecule type" value="Genomic_DNA"/>
</dbReference>
<feature type="domain" description="Tail sheath protein Gp18-like" evidence="4">
    <location>
        <begin position="26"/>
        <end position="86"/>
    </location>
</feature>
<evidence type="ECO:0000259" key="2">
    <source>
        <dbReference type="Pfam" id="PF04984"/>
    </source>
</evidence>
<evidence type="ECO:0000313" key="5">
    <source>
        <dbReference type="EMBL" id="AJI53891.1"/>
    </source>
</evidence>
<accession>A0A0B6D4V4</accession>
<protein>
    <submittedName>
        <fullName evidence="5">Phage tail sheath family protein</fullName>
    </submittedName>
</protein>
<name>A0A0B6D4V4_9GAMM</name>
<evidence type="ECO:0000259" key="4">
    <source>
        <dbReference type="Pfam" id="PF22671"/>
    </source>
</evidence>
<dbReference type="InterPro" id="IPR054564">
    <property type="entry name" value="Gp18_domIII_N"/>
</dbReference>
<dbReference type="AlphaFoldDB" id="A0A0B6D4V4"/>
<dbReference type="Proteomes" id="UP000031830">
    <property type="component" value="Chromosome"/>
</dbReference>
<gene>
    <name evidence="5" type="ORF">LA55_1221</name>
</gene>
<evidence type="ECO:0000313" key="6">
    <source>
        <dbReference type="Proteomes" id="UP000031830"/>
    </source>
</evidence>
<sequence>MSDFLHGIKVVEVDNGGYPIKTVESSIIGIVGTAPDANADKFPVNQPKLIIGDISKAVDLGVKGTLYPALESIFAQSNAVVIVIRVEDDADETKVTNNILGGYDSKTGAKSGIQKFKDCANELGVIPKILVAPEFSYKVEVANSLNDIATKLRAIAICDAPNVPVEEVVTYSANFDHDRIYITYPKVKVNNTETNEIESCWLSPFVAGMINKMDNEIGFHHSPSNNDIKGIIGTDISVDFALSDPNSQANFINSKNINTVIHLNGYKLWGNRTTSLDAKKYFINVVRTADIIAESIERNHIWAVDRNITNNYFEAVTDNVNAYLRDLESKQIILGGKCWANTTSKSDIQNGIVNFEFDFQPPTVAESVRFTYSLNSEYFKKLTGGL</sequence>
<dbReference type="Pfam" id="PF04984">
    <property type="entry name" value="Phage_sheath_1"/>
    <property type="match status" value="1"/>
</dbReference>
<dbReference type="Pfam" id="PF17482">
    <property type="entry name" value="Phage_sheath_1C"/>
    <property type="match status" value="1"/>
</dbReference>
<dbReference type="Pfam" id="PF22671">
    <property type="entry name" value="Gp18_domIII_N"/>
    <property type="match status" value="1"/>
</dbReference>
<dbReference type="OrthoDB" id="9767864at2"/>
<dbReference type="Gene3D" id="3.40.50.11780">
    <property type="match status" value="1"/>
</dbReference>
<feature type="domain" description="Tail sheath protein subtilisin-like" evidence="2">
    <location>
        <begin position="124"/>
        <end position="274"/>
    </location>
</feature>
<comment type="similarity">
    <text evidence="1">Belongs to the myoviridae tail sheath protein family.</text>
</comment>
<organism evidence="5 6">
    <name type="scientific">Francisella philomiragia</name>
    <dbReference type="NCBI Taxonomy" id="28110"/>
    <lineage>
        <taxon>Bacteria</taxon>
        <taxon>Pseudomonadati</taxon>
        <taxon>Pseudomonadota</taxon>
        <taxon>Gammaproteobacteria</taxon>
        <taxon>Thiotrichales</taxon>
        <taxon>Francisellaceae</taxon>
        <taxon>Francisella</taxon>
    </lineage>
</organism>
<reference evidence="5 6" key="1">
    <citation type="journal article" date="2015" name="Genome Announc.">
        <title>Genome sequencing of 18 francisella strains to aid in assay development and testing.</title>
        <authorList>
            <person name="Johnson S.L."/>
            <person name="Daligault H.E."/>
            <person name="Davenport K.W."/>
            <person name="Coyne S.R."/>
            <person name="Frey K.G."/>
            <person name="Koroleva G.I."/>
            <person name="Broomall S.M."/>
            <person name="Bishop-Lilly K.A."/>
            <person name="Bruce D.C."/>
            <person name="Chertkov O."/>
            <person name="Freitas T."/>
            <person name="Jaissle J."/>
            <person name="Ladner J.T."/>
            <person name="Rosenzweig C.N."/>
            <person name="Gibbons H.S."/>
            <person name="Palacios G.F."/>
            <person name="Redden C.L."/>
            <person name="Xu Y."/>
            <person name="Minogue T.D."/>
            <person name="Chain P.S."/>
        </authorList>
    </citation>
    <scope>NUCLEOTIDE SEQUENCE [LARGE SCALE GENOMIC DNA]</scope>
    <source>
        <strain evidence="5 6">GA01-2794</strain>
    </source>
</reference>
<evidence type="ECO:0000259" key="3">
    <source>
        <dbReference type="Pfam" id="PF17482"/>
    </source>
</evidence>
<proteinExistence type="inferred from homology"/>
<dbReference type="KEGG" id="fpz:LA55_1221"/>
<dbReference type="PANTHER" id="PTHR35861">
    <property type="match status" value="1"/>
</dbReference>
<evidence type="ECO:0000256" key="1">
    <source>
        <dbReference type="ARBA" id="ARBA00008005"/>
    </source>
</evidence>
<dbReference type="PANTHER" id="PTHR35861:SF1">
    <property type="entry name" value="PHAGE TAIL SHEATH PROTEIN"/>
    <property type="match status" value="1"/>
</dbReference>